<dbReference type="AlphaFoldDB" id="F3PRZ4"/>
<keyword evidence="2" id="KW-1185">Reference proteome</keyword>
<dbReference type="EMBL" id="AFBN01000026">
    <property type="protein sequence ID" value="EGF57985.1"/>
    <property type="molecule type" value="Genomic_DNA"/>
</dbReference>
<sequence>MAVGLTGRNDCAASLSGSFCCRVMKKTVKAIGYKEENCNFVPVSMMIASLSERHVSAFGGEGQWRPLPITVSCSFYLNTYYICITL</sequence>
<evidence type="ECO:0000313" key="2">
    <source>
        <dbReference type="Proteomes" id="UP000003416"/>
    </source>
</evidence>
<reference evidence="1 2" key="1">
    <citation type="submission" date="2011-02" db="EMBL/GenBank/DDBJ databases">
        <authorList>
            <person name="Weinstock G."/>
            <person name="Sodergren E."/>
            <person name="Clifton S."/>
            <person name="Fulton L."/>
            <person name="Fulton B."/>
            <person name="Courtney L."/>
            <person name="Fronick C."/>
            <person name="Harrison M."/>
            <person name="Strong C."/>
            <person name="Farmer C."/>
            <person name="Delahaunty K."/>
            <person name="Markovic C."/>
            <person name="Hall O."/>
            <person name="Minx P."/>
            <person name="Tomlinson C."/>
            <person name="Mitreva M."/>
            <person name="Hou S."/>
            <person name="Chen J."/>
            <person name="Wollam A."/>
            <person name="Pepin K.H."/>
            <person name="Johnson M."/>
            <person name="Bhonagiri V."/>
            <person name="Zhang X."/>
            <person name="Suruliraj S."/>
            <person name="Warren W."/>
            <person name="Chinwalla A."/>
            <person name="Mardis E.R."/>
            <person name="Wilson R.K."/>
        </authorList>
    </citation>
    <scope>NUCLEOTIDE SEQUENCE [LARGE SCALE GENOMIC DNA]</scope>
    <source>
        <strain evidence="1 2">YIT 12057</strain>
    </source>
</reference>
<dbReference type="HOGENOM" id="CLU_2491309_0_0_10"/>
<name>F3PRZ4_9BACE</name>
<protein>
    <submittedName>
        <fullName evidence="1">Conserved domain protein</fullName>
    </submittedName>
</protein>
<gene>
    <name evidence="1" type="ORF">HMPREF9446_01497</name>
</gene>
<accession>F3PRZ4</accession>
<evidence type="ECO:0000313" key="1">
    <source>
        <dbReference type="EMBL" id="EGF57985.1"/>
    </source>
</evidence>
<dbReference type="STRING" id="763034.HMPREF9446_01497"/>
<proteinExistence type="predicted"/>
<organism evidence="1 2">
    <name type="scientific">Bacteroides fluxus YIT 12057</name>
    <dbReference type="NCBI Taxonomy" id="763034"/>
    <lineage>
        <taxon>Bacteria</taxon>
        <taxon>Pseudomonadati</taxon>
        <taxon>Bacteroidota</taxon>
        <taxon>Bacteroidia</taxon>
        <taxon>Bacteroidales</taxon>
        <taxon>Bacteroidaceae</taxon>
        <taxon>Bacteroides</taxon>
    </lineage>
</organism>
<comment type="caution">
    <text evidence="1">The sequence shown here is derived from an EMBL/GenBank/DDBJ whole genome shotgun (WGS) entry which is preliminary data.</text>
</comment>
<dbReference type="Proteomes" id="UP000003416">
    <property type="component" value="Unassembled WGS sequence"/>
</dbReference>